<keyword evidence="1" id="KW-0539">Nucleus</keyword>
<protein>
    <recommendedName>
        <fullName evidence="3">Zn(2)-C6 fungal-type domain-containing protein</fullName>
    </recommendedName>
</protein>
<accession>A0A0F7ZR29</accession>
<dbReference type="SMART" id="SM00066">
    <property type="entry name" value="GAL4"/>
    <property type="match status" value="1"/>
</dbReference>
<feature type="compositionally biased region" description="Polar residues" evidence="2">
    <location>
        <begin position="135"/>
        <end position="144"/>
    </location>
</feature>
<dbReference type="AlphaFoldDB" id="A0A0F7ZR29"/>
<gene>
    <name evidence="4" type="ORF">HIM_11715</name>
</gene>
<reference evidence="4 5" key="1">
    <citation type="journal article" date="2014" name="Genome Biol. Evol.">
        <title>Comparative genomics and transcriptomics analyses reveal divergent lifestyle features of nematode endoparasitic fungus Hirsutella minnesotensis.</title>
        <authorList>
            <person name="Lai Y."/>
            <person name="Liu K."/>
            <person name="Zhang X."/>
            <person name="Zhang X."/>
            <person name="Li K."/>
            <person name="Wang N."/>
            <person name="Shu C."/>
            <person name="Wu Y."/>
            <person name="Wang C."/>
            <person name="Bushley K.E."/>
            <person name="Xiang M."/>
            <person name="Liu X."/>
        </authorList>
    </citation>
    <scope>NUCLEOTIDE SEQUENCE [LARGE SCALE GENOMIC DNA]</scope>
    <source>
        <strain evidence="4 5">3608</strain>
    </source>
</reference>
<feature type="region of interest" description="Disordered" evidence="2">
    <location>
        <begin position="157"/>
        <end position="196"/>
    </location>
</feature>
<sequence>MKRHYVPIRPSNPVYEERELERGDVSAPLEPKRRRVGVSVACNECRRKRIRCDGQKPVCTNCRGKIESCQYRDKSGMSPETKGHVVEVVQALCQLPVSDAIQMLDKVRHETDALRIMSTLREQTALLSKERSSRAQELQSQNPTAYPWNFPLGTLTVSRGSRSKKSTPDSQNAPESTKDSASKHIESLDQGKAHEKWHEPDLCDPRLRSVHIARWSNVGIDNLLAVRCISLYLVTDHPLLGHFDPELFISDLVSGRREFCSSLLVNALLYWACVRAMDERTDELALRFCAEAESLWQDERTNGNDSVLTLAAAEFLSLGYLGQGKDHSVLKYLKEAADMGARMGLFTVEGQVLSGACQSMPISEPRIPQMYAAWGIFNWLTLMSFFYHQPGIICPTGSPRLPIPIAVSLDVSRMPLAHDTERVPSPSFMGNTFTYACLLWDIVREVSWVYHAKGDLPWGSRSSLAFAEFKFRELLAWSNGLPSQMESKETNPHHVHVLHLWLHAAILDIFRPFMRDAALMERRLKTFARTTTTPRTVCDISTSQLKGLIISYRVTYASSSYSILWHTALIYVVNELLETMKEENWQSYLLLCLYGYERLSRSWRVARAITKGLLSMALRRGGISSGVAIRVLNALGHSSSDQLLGGIRATFMLDLARARVEPTTGGYRRGFWVRDRRMTPQMTAQPVISRISR</sequence>
<dbReference type="CDD" id="cd00067">
    <property type="entry name" value="GAL4"/>
    <property type="match status" value="1"/>
</dbReference>
<proteinExistence type="predicted"/>
<dbReference type="SUPFAM" id="SSF57701">
    <property type="entry name" value="Zn2/Cys6 DNA-binding domain"/>
    <property type="match status" value="1"/>
</dbReference>
<dbReference type="InterPro" id="IPR001138">
    <property type="entry name" value="Zn2Cys6_DnaBD"/>
</dbReference>
<dbReference type="PROSITE" id="PS50048">
    <property type="entry name" value="ZN2_CY6_FUNGAL_2"/>
    <property type="match status" value="1"/>
</dbReference>
<name>A0A0F7ZR29_9HYPO</name>
<dbReference type="InterPro" id="IPR036864">
    <property type="entry name" value="Zn2-C6_fun-type_DNA-bd_sf"/>
</dbReference>
<evidence type="ECO:0000313" key="5">
    <source>
        <dbReference type="Proteomes" id="UP000054481"/>
    </source>
</evidence>
<dbReference type="Proteomes" id="UP000054481">
    <property type="component" value="Unassembled WGS sequence"/>
</dbReference>
<evidence type="ECO:0000256" key="2">
    <source>
        <dbReference type="SAM" id="MobiDB-lite"/>
    </source>
</evidence>
<feature type="compositionally biased region" description="Basic and acidic residues" evidence="2">
    <location>
        <begin position="176"/>
        <end position="196"/>
    </location>
</feature>
<dbReference type="GO" id="GO:0008270">
    <property type="term" value="F:zinc ion binding"/>
    <property type="evidence" value="ECO:0007669"/>
    <property type="project" value="InterPro"/>
</dbReference>
<feature type="region of interest" description="Disordered" evidence="2">
    <location>
        <begin position="131"/>
        <end position="150"/>
    </location>
</feature>
<dbReference type="GO" id="GO:0000981">
    <property type="term" value="F:DNA-binding transcription factor activity, RNA polymerase II-specific"/>
    <property type="evidence" value="ECO:0007669"/>
    <property type="project" value="InterPro"/>
</dbReference>
<dbReference type="PANTHER" id="PTHR47256">
    <property type="entry name" value="ZN(II)2CYS6 TRANSCRIPTION FACTOR (EUROFUNG)-RELATED"/>
    <property type="match status" value="1"/>
</dbReference>
<dbReference type="PANTHER" id="PTHR47256:SF1">
    <property type="entry name" value="ZN(II)2CYS6 TRANSCRIPTION FACTOR (EUROFUNG)"/>
    <property type="match status" value="1"/>
</dbReference>
<feature type="domain" description="Zn(2)-C6 fungal-type" evidence="3">
    <location>
        <begin position="41"/>
        <end position="71"/>
    </location>
</feature>
<evidence type="ECO:0000256" key="1">
    <source>
        <dbReference type="ARBA" id="ARBA00023242"/>
    </source>
</evidence>
<evidence type="ECO:0000313" key="4">
    <source>
        <dbReference type="EMBL" id="KJZ68893.1"/>
    </source>
</evidence>
<organism evidence="4 5">
    <name type="scientific">Hirsutella minnesotensis 3608</name>
    <dbReference type="NCBI Taxonomy" id="1043627"/>
    <lineage>
        <taxon>Eukaryota</taxon>
        <taxon>Fungi</taxon>
        <taxon>Dikarya</taxon>
        <taxon>Ascomycota</taxon>
        <taxon>Pezizomycotina</taxon>
        <taxon>Sordariomycetes</taxon>
        <taxon>Hypocreomycetidae</taxon>
        <taxon>Hypocreales</taxon>
        <taxon>Ophiocordycipitaceae</taxon>
        <taxon>Hirsutella</taxon>
    </lineage>
</organism>
<dbReference type="Pfam" id="PF00172">
    <property type="entry name" value="Zn_clus"/>
    <property type="match status" value="1"/>
</dbReference>
<dbReference type="OrthoDB" id="10261408at2759"/>
<dbReference type="PROSITE" id="PS00463">
    <property type="entry name" value="ZN2_CY6_FUNGAL_1"/>
    <property type="match status" value="1"/>
</dbReference>
<keyword evidence="5" id="KW-1185">Reference proteome</keyword>
<dbReference type="CDD" id="cd12148">
    <property type="entry name" value="fungal_TF_MHR"/>
    <property type="match status" value="1"/>
</dbReference>
<dbReference type="InterPro" id="IPR053187">
    <property type="entry name" value="Notoamide_regulator"/>
</dbReference>
<evidence type="ECO:0000259" key="3">
    <source>
        <dbReference type="PROSITE" id="PS50048"/>
    </source>
</evidence>
<dbReference type="Gene3D" id="4.10.240.10">
    <property type="entry name" value="Zn(2)-C6 fungal-type DNA-binding domain"/>
    <property type="match status" value="1"/>
</dbReference>
<dbReference type="EMBL" id="KQ030794">
    <property type="protein sequence ID" value="KJZ68893.1"/>
    <property type="molecule type" value="Genomic_DNA"/>
</dbReference>